<dbReference type="SUPFAM" id="SSF51316">
    <property type="entry name" value="Mss4-like"/>
    <property type="match status" value="1"/>
</dbReference>
<keyword evidence="3" id="KW-0862">Zinc</keyword>
<evidence type="ECO:0000259" key="5">
    <source>
        <dbReference type="PROSITE" id="PS51891"/>
    </source>
</evidence>
<proteinExistence type="inferred from homology"/>
<dbReference type="GO" id="GO:0016846">
    <property type="term" value="F:carbon-sulfur lyase activity"/>
    <property type="evidence" value="ECO:0007669"/>
    <property type="project" value="InterPro"/>
</dbReference>
<evidence type="ECO:0000256" key="2">
    <source>
        <dbReference type="ARBA" id="ARBA00022723"/>
    </source>
</evidence>
<evidence type="ECO:0000256" key="3">
    <source>
        <dbReference type="ARBA" id="ARBA00022833"/>
    </source>
</evidence>
<name>A0A3E0U5P3_9GAMM</name>
<keyword evidence="4" id="KW-0456">Lyase</keyword>
<dbReference type="AlphaFoldDB" id="A0A3E0U5P3"/>
<keyword evidence="2" id="KW-0479">Metal-binding</keyword>
<evidence type="ECO:0000313" key="6">
    <source>
        <dbReference type="EMBL" id="REL31873.1"/>
    </source>
</evidence>
<dbReference type="InterPro" id="IPR006913">
    <property type="entry name" value="CENP-V/GFA"/>
</dbReference>
<accession>A0A3E0U5P3</accession>
<feature type="domain" description="CENP-V/GFA" evidence="5">
    <location>
        <begin position="8"/>
        <end position="119"/>
    </location>
</feature>
<sequence length="143" mass="16189">MVEVSNINIGSCLCGAIQFEVERFEPLVGHCHCKMCQKFHGAAFSTFGEVKREYLRWLSGDELLSHYRASNDSVRSFCQRCGASLLFESRFNREQGTVEIALSAFDTLFGVNPDAHIYCESKAAWLTLEDDLPKYLGYRDGKC</sequence>
<keyword evidence="7" id="KW-1185">Reference proteome</keyword>
<organism evidence="6 7">
    <name type="scientific">Thalassotalea euphylliae</name>
    <dbReference type="NCBI Taxonomy" id="1655234"/>
    <lineage>
        <taxon>Bacteria</taxon>
        <taxon>Pseudomonadati</taxon>
        <taxon>Pseudomonadota</taxon>
        <taxon>Gammaproteobacteria</taxon>
        <taxon>Alteromonadales</taxon>
        <taxon>Colwelliaceae</taxon>
        <taxon>Thalassotalea</taxon>
    </lineage>
</organism>
<dbReference type="RefSeq" id="WP_116017046.1">
    <property type="nucleotide sequence ID" value="NZ_QUOT01000001.1"/>
</dbReference>
<comment type="caution">
    <text evidence="6">The sequence shown here is derived from an EMBL/GenBank/DDBJ whole genome shotgun (WGS) entry which is preliminary data.</text>
</comment>
<dbReference type="Pfam" id="PF04828">
    <property type="entry name" value="GFA"/>
    <property type="match status" value="1"/>
</dbReference>
<dbReference type="Gene3D" id="3.90.1590.10">
    <property type="entry name" value="glutathione-dependent formaldehyde- activating enzyme (gfa)"/>
    <property type="match status" value="1"/>
</dbReference>
<gene>
    <name evidence="6" type="ORF">DXX94_14740</name>
</gene>
<dbReference type="PANTHER" id="PTHR33337">
    <property type="entry name" value="GFA DOMAIN-CONTAINING PROTEIN"/>
    <property type="match status" value="1"/>
</dbReference>
<dbReference type="Proteomes" id="UP000256899">
    <property type="component" value="Unassembled WGS sequence"/>
</dbReference>
<dbReference type="EMBL" id="QUOT01000001">
    <property type="protein sequence ID" value="REL31873.1"/>
    <property type="molecule type" value="Genomic_DNA"/>
</dbReference>
<dbReference type="PANTHER" id="PTHR33337:SF40">
    <property type="entry name" value="CENP-V_GFA DOMAIN-CONTAINING PROTEIN-RELATED"/>
    <property type="match status" value="1"/>
</dbReference>
<evidence type="ECO:0000313" key="7">
    <source>
        <dbReference type="Proteomes" id="UP000256899"/>
    </source>
</evidence>
<evidence type="ECO:0000256" key="4">
    <source>
        <dbReference type="ARBA" id="ARBA00023239"/>
    </source>
</evidence>
<comment type="similarity">
    <text evidence="1">Belongs to the Gfa family.</text>
</comment>
<evidence type="ECO:0000256" key="1">
    <source>
        <dbReference type="ARBA" id="ARBA00005495"/>
    </source>
</evidence>
<protein>
    <submittedName>
        <fullName evidence="6">GFA family protein</fullName>
    </submittedName>
</protein>
<dbReference type="InterPro" id="IPR011057">
    <property type="entry name" value="Mss4-like_sf"/>
</dbReference>
<reference evidence="7" key="1">
    <citation type="submission" date="2018-08" db="EMBL/GenBank/DDBJ databases">
        <title>Thalassotalea euphylliae genome.</title>
        <authorList>
            <person name="Summers S."/>
            <person name="Rice S.A."/>
            <person name="Freckelton M.L."/>
            <person name="Nedved B.T."/>
            <person name="Hadfield M.G."/>
        </authorList>
    </citation>
    <scope>NUCLEOTIDE SEQUENCE [LARGE SCALE GENOMIC DNA]</scope>
    <source>
        <strain evidence="7">H3</strain>
    </source>
</reference>
<dbReference type="PROSITE" id="PS51891">
    <property type="entry name" value="CENP_V_GFA"/>
    <property type="match status" value="1"/>
</dbReference>
<dbReference type="GO" id="GO:0046872">
    <property type="term" value="F:metal ion binding"/>
    <property type="evidence" value="ECO:0007669"/>
    <property type="project" value="UniProtKB-KW"/>
</dbReference>